<accession>A0A6G1IYH7</accession>
<gene>
    <name evidence="1" type="ORF">K458DRAFT_389923</name>
</gene>
<organism evidence="1 2">
    <name type="scientific">Lentithecium fluviatile CBS 122367</name>
    <dbReference type="NCBI Taxonomy" id="1168545"/>
    <lineage>
        <taxon>Eukaryota</taxon>
        <taxon>Fungi</taxon>
        <taxon>Dikarya</taxon>
        <taxon>Ascomycota</taxon>
        <taxon>Pezizomycotina</taxon>
        <taxon>Dothideomycetes</taxon>
        <taxon>Pleosporomycetidae</taxon>
        <taxon>Pleosporales</taxon>
        <taxon>Massarineae</taxon>
        <taxon>Lentitheciaceae</taxon>
        <taxon>Lentithecium</taxon>
    </lineage>
</organism>
<protein>
    <submittedName>
        <fullName evidence="1">Uncharacterized protein</fullName>
    </submittedName>
</protein>
<dbReference type="AlphaFoldDB" id="A0A6G1IYH7"/>
<sequence length="119" mass="13810">MTSILPMVAYSGRRYVAVPYDSIGEDGLKIMFPEIDNLDNFGTTERHSMLNYLRYNFSAPISAADLDRARDKASIFDRFFLPITTALLSLQPRSWEAFMRTARWCDRRRSPLFSTRPFS</sequence>
<keyword evidence="2" id="KW-1185">Reference proteome</keyword>
<dbReference type="Proteomes" id="UP000799291">
    <property type="component" value="Unassembled WGS sequence"/>
</dbReference>
<proteinExistence type="predicted"/>
<evidence type="ECO:0000313" key="2">
    <source>
        <dbReference type="Proteomes" id="UP000799291"/>
    </source>
</evidence>
<evidence type="ECO:0000313" key="1">
    <source>
        <dbReference type="EMBL" id="KAF2683316.1"/>
    </source>
</evidence>
<name>A0A6G1IYH7_9PLEO</name>
<dbReference type="EMBL" id="MU005584">
    <property type="protein sequence ID" value="KAF2683316.1"/>
    <property type="molecule type" value="Genomic_DNA"/>
</dbReference>
<reference evidence="1" key="1">
    <citation type="journal article" date="2020" name="Stud. Mycol.">
        <title>101 Dothideomycetes genomes: a test case for predicting lifestyles and emergence of pathogens.</title>
        <authorList>
            <person name="Haridas S."/>
            <person name="Albert R."/>
            <person name="Binder M."/>
            <person name="Bloem J."/>
            <person name="Labutti K."/>
            <person name="Salamov A."/>
            <person name="Andreopoulos B."/>
            <person name="Baker S."/>
            <person name="Barry K."/>
            <person name="Bills G."/>
            <person name="Bluhm B."/>
            <person name="Cannon C."/>
            <person name="Castanera R."/>
            <person name="Culley D."/>
            <person name="Daum C."/>
            <person name="Ezra D."/>
            <person name="Gonzalez J."/>
            <person name="Henrissat B."/>
            <person name="Kuo A."/>
            <person name="Liang C."/>
            <person name="Lipzen A."/>
            <person name="Lutzoni F."/>
            <person name="Magnuson J."/>
            <person name="Mondo S."/>
            <person name="Nolan M."/>
            <person name="Ohm R."/>
            <person name="Pangilinan J."/>
            <person name="Park H.-J."/>
            <person name="Ramirez L."/>
            <person name="Alfaro M."/>
            <person name="Sun H."/>
            <person name="Tritt A."/>
            <person name="Yoshinaga Y."/>
            <person name="Zwiers L.-H."/>
            <person name="Turgeon B."/>
            <person name="Goodwin S."/>
            <person name="Spatafora J."/>
            <person name="Crous P."/>
            <person name="Grigoriev I."/>
        </authorList>
    </citation>
    <scope>NUCLEOTIDE SEQUENCE</scope>
    <source>
        <strain evidence="1">CBS 122367</strain>
    </source>
</reference>